<organism evidence="1 2">
    <name type="scientific">Heyndrickxia coagulans</name>
    <name type="common">Weizmannia coagulans</name>
    <dbReference type="NCBI Taxonomy" id="1398"/>
    <lineage>
        <taxon>Bacteria</taxon>
        <taxon>Bacillati</taxon>
        <taxon>Bacillota</taxon>
        <taxon>Bacilli</taxon>
        <taxon>Bacillales</taxon>
        <taxon>Bacillaceae</taxon>
        <taxon>Heyndrickxia</taxon>
    </lineage>
</organism>
<proteinExistence type="predicted"/>
<evidence type="ECO:0000313" key="1">
    <source>
        <dbReference type="EMBL" id="MDL5039520.1"/>
    </source>
</evidence>
<dbReference type="Proteomes" id="UP001223084">
    <property type="component" value="Unassembled WGS sequence"/>
</dbReference>
<dbReference type="AlphaFoldDB" id="A0AAW7CM90"/>
<dbReference type="RefSeq" id="WP_285957573.1">
    <property type="nucleotide sequence ID" value="NZ_JASUZX010000001.1"/>
</dbReference>
<accession>A0AAW7CM90</accession>
<reference evidence="1" key="1">
    <citation type="submission" date="2023-06" db="EMBL/GenBank/DDBJ databases">
        <title>Probiogenomic evaluation and L lactic producing Weizmannia coaggulans BKMTCR2-2 from tree bark.</title>
        <authorList>
            <person name="Mahittikon J."/>
            <person name="Tanasupawat S."/>
        </authorList>
    </citation>
    <scope>NUCLEOTIDE SEQUENCE</scope>
    <source>
        <strain evidence="1">BKMTCR2-2</strain>
    </source>
</reference>
<gene>
    <name evidence="1" type="ORF">QN341_00150</name>
</gene>
<name>A0AAW7CM90_HEYCO</name>
<evidence type="ECO:0000313" key="2">
    <source>
        <dbReference type="Proteomes" id="UP001223084"/>
    </source>
</evidence>
<dbReference type="EMBL" id="JASUZX010000001">
    <property type="protein sequence ID" value="MDL5039520.1"/>
    <property type="molecule type" value="Genomic_DNA"/>
</dbReference>
<comment type="caution">
    <text evidence="1">The sequence shown here is derived from an EMBL/GenBank/DDBJ whole genome shotgun (WGS) entry which is preliminary data.</text>
</comment>
<protein>
    <submittedName>
        <fullName evidence="1">Uncharacterized protein</fullName>
    </submittedName>
</protein>
<sequence>MASRKNLKHLAFYTRKVAEQVRNRRNASRNKYRHGRLLRYKAALNRRLREELTDEN</sequence>